<evidence type="ECO:0000313" key="8">
    <source>
        <dbReference type="EMBL" id="ATL47208.1"/>
    </source>
</evidence>
<dbReference type="SUPFAM" id="SSF48452">
    <property type="entry name" value="TPR-like"/>
    <property type="match status" value="1"/>
</dbReference>
<comment type="similarity">
    <text evidence="2">Belongs to the SusD family.</text>
</comment>
<dbReference type="InterPro" id="IPR011990">
    <property type="entry name" value="TPR-like_helical_dom_sf"/>
</dbReference>
<dbReference type="Proteomes" id="UP000220133">
    <property type="component" value="Chromosome"/>
</dbReference>
<keyword evidence="4" id="KW-0472">Membrane</keyword>
<accession>A0A291QTA9</accession>
<evidence type="ECO:0000256" key="3">
    <source>
        <dbReference type="ARBA" id="ARBA00022729"/>
    </source>
</evidence>
<dbReference type="KEGG" id="cbae:COR50_08435"/>
<dbReference type="OrthoDB" id="608091at2"/>
<sequence>MKLLKYIVALYLVCQAAACKDYLDVTPDNVATLDYAFRNRNETENYLFTCYSTLQNMADVVANPAFTTSGEIYFPNTLTEATLGGRGNEVGFHLIRGTQTTDQPALNYWDGENLGQPLFKAIRRCNILLENIDKPADLTPAEKNRWIAETKFLKAYYHFYLLRMYGPIPLIKENLPINATTEEVRVHRSSMDESFDYIVSLLDEAIPALPAKIQNPTQELGRITKTIALAVKAEVLVTRASPLFNGNPDYSGITGKDGKILFPANYDETKWNDALAACDSAIRACDALGLHLYKFIAPGNLPSLPTALKQVMDLRTTITEKWELNSEIIWALNPTFGYQHMSMPRLTSEMVQNMGGAPGNFAVPLSMAELFYTDHGLPMNEDKTYDFRNRYELTEVPESEKYLLHAGYQTVKMHLGREPRFYADLSFDGSNFFGNGVTNPEAMLYVQARGSNSIAGPKDNIRVNVTGYWPSKLVNYLSVFGTEVTGENFRLPIIRLAGLYLLYAEALNEVGGPTAEVMKYVDLVRERAGIPGLANAYNQYASNPGKINSKEGMREVIHRERRLELCFEGGIGWDLRRWKSMQQVLSNPIQGWSIQETDPSGYYRARTLAIPVFGLKDYLWPIKNDALIINPNLVQNPYW</sequence>
<evidence type="ECO:0000256" key="1">
    <source>
        <dbReference type="ARBA" id="ARBA00004442"/>
    </source>
</evidence>
<evidence type="ECO:0000256" key="5">
    <source>
        <dbReference type="ARBA" id="ARBA00023237"/>
    </source>
</evidence>
<dbReference type="InterPro" id="IPR012944">
    <property type="entry name" value="SusD_RagB_dom"/>
</dbReference>
<feature type="domain" description="SusD-like N-terminal" evidence="7">
    <location>
        <begin position="99"/>
        <end position="233"/>
    </location>
</feature>
<gene>
    <name evidence="8" type="ORF">COR50_08435</name>
</gene>
<comment type="subcellular location">
    <subcellularLocation>
        <location evidence="1">Cell outer membrane</location>
    </subcellularLocation>
</comment>
<feature type="domain" description="RagB/SusD" evidence="6">
    <location>
        <begin position="327"/>
        <end position="639"/>
    </location>
</feature>
<protein>
    <submittedName>
        <fullName evidence="8">RagB/SusD family nutrient uptake outer membrane protein</fullName>
    </submittedName>
</protein>
<dbReference type="EMBL" id="CP023777">
    <property type="protein sequence ID" value="ATL47208.1"/>
    <property type="molecule type" value="Genomic_DNA"/>
</dbReference>
<keyword evidence="5" id="KW-0998">Cell outer membrane</keyword>
<dbReference type="InterPro" id="IPR033985">
    <property type="entry name" value="SusD-like_N"/>
</dbReference>
<name>A0A291QTA9_9BACT</name>
<dbReference type="Pfam" id="PF07980">
    <property type="entry name" value="SusD_RagB"/>
    <property type="match status" value="1"/>
</dbReference>
<keyword evidence="3" id="KW-0732">Signal</keyword>
<evidence type="ECO:0000256" key="2">
    <source>
        <dbReference type="ARBA" id="ARBA00006275"/>
    </source>
</evidence>
<evidence type="ECO:0000313" key="9">
    <source>
        <dbReference type="Proteomes" id="UP000220133"/>
    </source>
</evidence>
<evidence type="ECO:0000259" key="7">
    <source>
        <dbReference type="Pfam" id="PF14322"/>
    </source>
</evidence>
<dbReference type="GO" id="GO:0009279">
    <property type="term" value="C:cell outer membrane"/>
    <property type="evidence" value="ECO:0007669"/>
    <property type="project" value="UniProtKB-SubCell"/>
</dbReference>
<dbReference type="RefSeq" id="WP_098193590.1">
    <property type="nucleotide sequence ID" value="NZ_CP023777.1"/>
</dbReference>
<organism evidence="8 9">
    <name type="scientific">Chitinophaga caeni</name>
    <dbReference type="NCBI Taxonomy" id="2029983"/>
    <lineage>
        <taxon>Bacteria</taxon>
        <taxon>Pseudomonadati</taxon>
        <taxon>Bacteroidota</taxon>
        <taxon>Chitinophagia</taxon>
        <taxon>Chitinophagales</taxon>
        <taxon>Chitinophagaceae</taxon>
        <taxon>Chitinophaga</taxon>
    </lineage>
</organism>
<reference evidence="8 9" key="1">
    <citation type="submission" date="2017-10" db="EMBL/GenBank/DDBJ databases">
        <title>Paenichitinophaga pekingensis gen. nov., sp. nov., isolated from activated sludge.</title>
        <authorList>
            <person name="Jin D."/>
            <person name="Kong X."/>
            <person name="Deng Y."/>
            <person name="Bai Z."/>
        </authorList>
    </citation>
    <scope>NUCLEOTIDE SEQUENCE [LARGE SCALE GENOMIC DNA]</scope>
    <source>
        <strain evidence="8 9">13</strain>
    </source>
</reference>
<keyword evidence="9" id="KW-1185">Reference proteome</keyword>
<evidence type="ECO:0000256" key="4">
    <source>
        <dbReference type="ARBA" id="ARBA00023136"/>
    </source>
</evidence>
<dbReference type="Gene3D" id="1.25.40.390">
    <property type="match status" value="1"/>
</dbReference>
<proteinExistence type="inferred from homology"/>
<evidence type="ECO:0000259" key="6">
    <source>
        <dbReference type="Pfam" id="PF07980"/>
    </source>
</evidence>
<dbReference type="Pfam" id="PF14322">
    <property type="entry name" value="SusD-like_3"/>
    <property type="match status" value="1"/>
</dbReference>
<dbReference type="AlphaFoldDB" id="A0A291QTA9"/>